<name>A0ABS0XA17_9ACTN</name>
<protein>
    <submittedName>
        <fullName evidence="2">Uncharacterized protein</fullName>
    </submittedName>
</protein>
<reference evidence="2 3" key="1">
    <citation type="submission" date="2020-12" db="EMBL/GenBank/DDBJ databases">
        <title>Streptomyces typhae sp. nov., a novel endophytic actinomycete isolated from the root of cattail pollen (Typha angustifolia L.).</title>
        <authorList>
            <person name="Peng C."/>
            <person name="Liu C."/>
        </authorList>
    </citation>
    <scope>NUCLEOTIDE SEQUENCE [LARGE SCALE GENOMIC DNA]</scope>
    <source>
        <strain evidence="2 3">JCM 4753</strain>
    </source>
</reference>
<proteinExistence type="predicted"/>
<sequence>MPDEKIVLGKLVHDKHGAMFLVHADGTCREVTDVPAQARQQADDTGPSTGTTFRGHASHGARRLVSMATVVALAVITGGDFPL</sequence>
<dbReference type="RefSeq" id="WP_190115161.1">
    <property type="nucleotide sequence ID" value="NZ_BMVR01000003.1"/>
</dbReference>
<accession>A0ABS0XA17</accession>
<dbReference type="Proteomes" id="UP000634780">
    <property type="component" value="Unassembled WGS sequence"/>
</dbReference>
<evidence type="ECO:0000313" key="2">
    <source>
        <dbReference type="EMBL" id="MBJ3810037.1"/>
    </source>
</evidence>
<evidence type="ECO:0000256" key="1">
    <source>
        <dbReference type="SAM" id="MobiDB-lite"/>
    </source>
</evidence>
<organism evidence="2 3">
    <name type="scientific">Streptomyces flavofungini</name>
    <dbReference type="NCBI Taxonomy" id="68200"/>
    <lineage>
        <taxon>Bacteria</taxon>
        <taxon>Bacillati</taxon>
        <taxon>Actinomycetota</taxon>
        <taxon>Actinomycetes</taxon>
        <taxon>Kitasatosporales</taxon>
        <taxon>Streptomycetaceae</taxon>
        <taxon>Streptomyces</taxon>
    </lineage>
</organism>
<comment type="caution">
    <text evidence="2">The sequence shown here is derived from an EMBL/GenBank/DDBJ whole genome shotgun (WGS) entry which is preliminary data.</text>
</comment>
<feature type="region of interest" description="Disordered" evidence="1">
    <location>
        <begin position="37"/>
        <end position="58"/>
    </location>
</feature>
<evidence type="ECO:0000313" key="3">
    <source>
        <dbReference type="Proteomes" id="UP000634780"/>
    </source>
</evidence>
<dbReference type="EMBL" id="JAEKOZ010000014">
    <property type="protein sequence ID" value="MBJ3810037.1"/>
    <property type="molecule type" value="Genomic_DNA"/>
</dbReference>
<gene>
    <name evidence="2" type="ORF">JGB26_23460</name>
</gene>
<keyword evidence="3" id="KW-1185">Reference proteome</keyword>